<evidence type="ECO:0000256" key="2">
    <source>
        <dbReference type="ARBA" id="ARBA00023125"/>
    </source>
</evidence>
<keyword evidence="4" id="KW-0597">Phosphoprotein</keyword>
<dbReference type="PANTHER" id="PTHR43280:SF2">
    <property type="entry name" value="HTH-TYPE TRANSCRIPTIONAL REGULATOR EXSA"/>
    <property type="match status" value="1"/>
</dbReference>
<dbReference type="SMART" id="SM00448">
    <property type="entry name" value="REC"/>
    <property type="match status" value="1"/>
</dbReference>
<accession>A0A1I2C0P2</accession>
<evidence type="ECO:0000313" key="8">
    <source>
        <dbReference type="Proteomes" id="UP000198855"/>
    </source>
</evidence>
<dbReference type="PROSITE" id="PS00041">
    <property type="entry name" value="HTH_ARAC_FAMILY_1"/>
    <property type="match status" value="1"/>
</dbReference>
<keyword evidence="3" id="KW-0804">Transcription</keyword>
<feature type="modified residue" description="4-aspartylphosphate" evidence="4">
    <location>
        <position position="54"/>
    </location>
</feature>
<dbReference type="InterPro" id="IPR020449">
    <property type="entry name" value="Tscrpt_reg_AraC-type_HTH"/>
</dbReference>
<dbReference type="PROSITE" id="PS01124">
    <property type="entry name" value="HTH_ARAC_FAMILY_2"/>
    <property type="match status" value="1"/>
</dbReference>
<dbReference type="InterPro" id="IPR011006">
    <property type="entry name" value="CheY-like_superfamily"/>
</dbReference>
<sequence>MKILIVDDEQHVREAIKLLIDWEQLGIKEIYEADNGDTAIALLGEIQPEIVITDMRMPNRDGVELLAWMKEQGRKSKSIVISGYDDFHLVRSSMKYGGQDYLLKPIDPEQLMEALQKAKHSWEQEDQARRLDQQRSIEMNQIKPVYRDKLFSTMISEAGSGATVTVPAVLKEEFGLVGVELCQVIILSTGMLEPQISRKFSGNRDLLTFCLINVCNEILKQKNGGFAFRYWNSDHEIIILLWHRLAEWESLLALITEGIMNSIHGRFHYGVGQAQPFPSGLSLSYQAARTALKQRNLLEENSYIHKSEQGFKAGVYSLSIAAYEERFRLAVWSGKEKDIETAVESFLEAARLLPAITQEQIELWRFEYESMLSRWRQDLAAKQEVRASAEPSPGLPLLLLLDEQGRLSLELCRRELMNGLTAFAAMAGVGGNKEHSIMRDIAKYMEQHYNREVTLQDISERFYLSREYISRRFKQEMGENVFDYLGRIRVEKAKLLLQNPNLKIAQIAEMVGYDDDKYFSKVFKKFEGQSPNQYRKL</sequence>
<dbReference type="InterPro" id="IPR018062">
    <property type="entry name" value="HTH_AraC-typ_CS"/>
</dbReference>
<feature type="domain" description="Response regulatory" evidence="6">
    <location>
        <begin position="2"/>
        <end position="119"/>
    </location>
</feature>
<dbReference type="PRINTS" id="PR00032">
    <property type="entry name" value="HTHARAC"/>
</dbReference>
<keyword evidence="8" id="KW-1185">Reference proteome</keyword>
<evidence type="ECO:0000313" key="7">
    <source>
        <dbReference type="EMBL" id="SFE61899.1"/>
    </source>
</evidence>
<dbReference type="PANTHER" id="PTHR43280">
    <property type="entry name" value="ARAC-FAMILY TRANSCRIPTIONAL REGULATOR"/>
    <property type="match status" value="1"/>
</dbReference>
<evidence type="ECO:0000259" key="6">
    <source>
        <dbReference type="PROSITE" id="PS50110"/>
    </source>
</evidence>
<dbReference type="SMART" id="SM00342">
    <property type="entry name" value="HTH_ARAC"/>
    <property type="match status" value="1"/>
</dbReference>
<dbReference type="CDD" id="cd17536">
    <property type="entry name" value="REC_YesN-like"/>
    <property type="match status" value="1"/>
</dbReference>
<dbReference type="EMBL" id="FOMT01000003">
    <property type="protein sequence ID" value="SFE61899.1"/>
    <property type="molecule type" value="Genomic_DNA"/>
</dbReference>
<organism evidence="7 8">
    <name type="scientific">Paenibacillus catalpae</name>
    <dbReference type="NCBI Taxonomy" id="1045775"/>
    <lineage>
        <taxon>Bacteria</taxon>
        <taxon>Bacillati</taxon>
        <taxon>Bacillota</taxon>
        <taxon>Bacilli</taxon>
        <taxon>Bacillales</taxon>
        <taxon>Paenibacillaceae</taxon>
        <taxon>Paenibacillus</taxon>
    </lineage>
</organism>
<dbReference type="Gene3D" id="1.10.10.60">
    <property type="entry name" value="Homeodomain-like"/>
    <property type="match status" value="2"/>
</dbReference>
<dbReference type="InterPro" id="IPR009057">
    <property type="entry name" value="Homeodomain-like_sf"/>
</dbReference>
<keyword evidence="2" id="KW-0238">DNA-binding</keyword>
<keyword evidence="1" id="KW-0805">Transcription regulation</keyword>
<dbReference type="InterPro" id="IPR018060">
    <property type="entry name" value="HTH_AraC"/>
</dbReference>
<dbReference type="InterPro" id="IPR001789">
    <property type="entry name" value="Sig_transdc_resp-reg_receiver"/>
</dbReference>
<gene>
    <name evidence="7" type="ORF">SAMN05216378_3743</name>
</gene>
<name>A0A1I2C0P2_9BACL</name>
<proteinExistence type="predicted"/>
<dbReference type="Gene3D" id="3.40.50.2300">
    <property type="match status" value="1"/>
</dbReference>
<dbReference type="AlphaFoldDB" id="A0A1I2C0P2"/>
<dbReference type="OrthoDB" id="159632at2"/>
<evidence type="ECO:0000259" key="5">
    <source>
        <dbReference type="PROSITE" id="PS01124"/>
    </source>
</evidence>
<dbReference type="GO" id="GO:0043565">
    <property type="term" value="F:sequence-specific DNA binding"/>
    <property type="evidence" value="ECO:0007669"/>
    <property type="project" value="InterPro"/>
</dbReference>
<dbReference type="PROSITE" id="PS50110">
    <property type="entry name" value="RESPONSE_REGULATORY"/>
    <property type="match status" value="1"/>
</dbReference>
<feature type="domain" description="HTH araC/xylS-type" evidence="5">
    <location>
        <begin position="439"/>
        <end position="537"/>
    </location>
</feature>
<dbReference type="Pfam" id="PF00072">
    <property type="entry name" value="Response_reg"/>
    <property type="match status" value="1"/>
</dbReference>
<dbReference type="SUPFAM" id="SSF46689">
    <property type="entry name" value="Homeodomain-like"/>
    <property type="match status" value="2"/>
</dbReference>
<evidence type="ECO:0000256" key="4">
    <source>
        <dbReference type="PROSITE-ProRule" id="PRU00169"/>
    </source>
</evidence>
<dbReference type="GO" id="GO:0003700">
    <property type="term" value="F:DNA-binding transcription factor activity"/>
    <property type="evidence" value="ECO:0007669"/>
    <property type="project" value="InterPro"/>
</dbReference>
<dbReference type="SUPFAM" id="SSF52172">
    <property type="entry name" value="CheY-like"/>
    <property type="match status" value="1"/>
</dbReference>
<dbReference type="RefSeq" id="WP_091187756.1">
    <property type="nucleotide sequence ID" value="NZ_FOMT01000003.1"/>
</dbReference>
<dbReference type="Pfam" id="PF12833">
    <property type="entry name" value="HTH_18"/>
    <property type="match status" value="1"/>
</dbReference>
<evidence type="ECO:0000256" key="1">
    <source>
        <dbReference type="ARBA" id="ARBA00023015"/>
    </source>
</evidence>
<dbReference type="STRING" id="1045775.SAMN05216378_3743"/>
<dbReference type="GO" id="GO:0000160">
    <property type="term" value="P:phosphorelay signal transduction system"/>
    <property type="evidence" value="ECO:0007669"/>
    <property type="project" value="InterPro"/>
</dbReference>
<protein>
    <submittedName>
        <fullName evidence="7">Two-component system, response regulator YesN</fullName>
    </submittedName>
</protein>
<evidence type="ECO:0000256" key="3">
    <source>
        <dbReference type="ARBA" id="ARBA00023163"/>
    </source>
</evidence>
<dbReference type="Proteomes" id="UP000198855">
    <property type="component" value="Unassembled WGS sequence"/>
</dbReference>
<reference evidence="8" key="1">
    <citation type="submission" date="2016-10" db="EMBL/GenBank/DDBJ databases">
        <authorList>
            <person name="Varghese N."/>
            <person name="Submissions S."/>
        </authorList>
    </citation>
    <scope>NUCLEOTIDE SEQUENCE [LARGE SCALE GENOMIC DNA]</scope>
    <source>
        <strain evidence="8">CGMCC 1.10784</strain>
    </source>
</reference>